<keyword evidence="1 2" id="KW-0413">Isomerase</keyword>
<dbReference type="InterPro" id="IPR026040">
    <property type="entry name" value="HyI-like"/>
</dbReference>
<sequence length="267" mass="28810">MPRIAANLTLLFNQHPFLERPAAAAAAGFQGVECLFPYQWPAEDLRAALDAAGLPLVLFNLPPGDWGAGERGLAGLPGREAEFRDGLARALDYARVLDCPRLHCMAGIPGDRVDPHRAFDTLVANLSEAAALCARHDRMLTVEPINSRLDMPGYLLDTPARARAVIEAVGHPAVRLQYDLYHARVMGEDLFASLADCLPLIEHVQFADYPGRHQPGSGTLPLAALLAHLDALGYTGWASAEYFPLDDADGGLDWLANLRGEAGSLTE</sequence>
<organism evidence="4 5">
    <name type="scientific">Alloalcanivorax gelatiniphagus</name>
    <dbReference type="NCBI Taxonomy" id="1194167"/>
    <lineage>
        <taxon>Bacteria</taxon>
        <taxon>Pseudomonadati</taxon>
        <taxon>Pseudomonadota</taxon>
        <taxon>Gammaproteobacteria</taxon>
        <taxon>Oceanospirillales</taxon>
        <taxon>Alcanivoracaceae</taxon>
        <taxon>Alloalcanivorax</taxon>
    </lineage>
</organism>
<name>A0ABY2XM77_9GAMM</name>
<dbReference type="InterPro" id="IPR036237">
    <property type="entry name" value="Xyl_isomerase-like_sf"/>
</dbReference>
<dbReference type="PANTHER" id="PTHR43489">
    <property type="entry name" value="ISOMERASE"/>
    <property type="match status" value="1"/>
</dbReference>
<proteinExistence type="inferred from homology"/>
<dbReference type="Pfam" id="PF01261">
    <property type="entry name" value="AP_endonuc_2"/>
    <property type="match status" value="1"/>
</dbReference>
<evidence type="ECO:0000313" key="4">
    <source>
        <dbReference type="EMBL" id="TMW13371.1"/>
    </source>
</evidence>
<evidence type="ECO:0000259" key="3">
    <source>
        <dbReference type="Pfam" id="PF01261"/>
    </source>
</evidence>
<dbReference type="RefSeq" id="WP_138771964.1">
    <property type="nucleotide sequence ID" value="NZ_JBHSSX010000033.1"/>
</dbReference>
<keyword evidence="5" id="KW-1185">Reference proteome</keyword>
<dbReference type="InterPro" id="IPR013022">
    <property type="entry name" value="Xyl_isomerase-like_TIM-brl"/>
</dbReference>
<evidence type="ECO:0000313" key="5">
    <source>
        <dbReference type="Proteomes" id="UP000739180"/>
    </source>
</evidence>
<evidence type="ECO:0000256" key="1">
    <source>
        <dbReference type="ARBA" id="ARBA00023235"/>
    </source>
</evidence>
<protein>
    <submittedName>
        <fullName evidence="4">TIM barrel protein</fullName>
    </submittedName>
</protein>
<dbReference type="SUPFAM" id="SSF51658">
    <property type="entry name" value="Xylose isomerase-like"/>
    <property type="match status" value="1"/>
</dbReference>
<comment type="caution">
    <text evidence="4">The sequence shown here is derived from an EMBL/GenBank/DDBJ whole genome shotgun (WGS) entry which is preliminary data.</text>
</comment>
<evidence type="ECO:0000256" key="2">
    <source>
        <dbReference type="PIRNR" id="PIRNR006241"/>
    </source>
</evidence>
<dbReference type="PIRSF" id="PIRSF006241">
    <property type="entry name" value="HyI"/>
    <property type="match status" value="1"/>
</dbReference>
<dbReference type="EMBL" id="VCQT01000025">
    <property type="protein sequence ID" value="TMW13371.1"/>
    <property type="molecule type" value="Genomic_DNA"/>
</dbReference>
<feature type="domain" description="Xylose isomerase-like TIM barrel" evidence="3">
    <location>
        <begin position="22"/>
        <end position="257"/>
    </location>
</feature>
<accession>A0ABY2XM77</accession>
<reference evidence="4 5" key="1">
    <citation type="submission" date="2019-05" db="EMBL/GenBank/DDBJ databases">
        <title>Genome of Alcanivorax gelatiniphagus, an oil degrading marine bacteria.</title>
        <authorList>
            <person name="Kwon K.K."/>
        </authorList>
    </citation>
    <scope>NUCLEOTIDE SEQUENCE [LARGE SCALE GENOMIC DNA]</scope>
    <source>
        <strain evidence="4 5">MEBiC 08158</strain>
    </source>
</reference>
<comment type="similarity">
    <text evidence="2">Belongs to the hyi family.</text>
</comment>
<dbReference type="Proteomes" id="UP000739180">
    <property type="component" value="Unassembled WGS sequence"/>
</dbReference>
<dbReference type="InterPro" id="IPR050417">
    <property type="entry name" value="Sugar_Epim/Isomerase"/>
</dbReference>
<dbReference type="Gene3D" id="3.20.20.150">
    <property type="entry name" value="Divalent-metal-dependent TIM barrel enzymes"/>
    <property type="match status" value="1"/>
</dbReference>
<dbReference type="PANTHER" id="PTHR43489:SF6">
    <property type="entry name" value="HYDROXYPYRUVATE ISOMERASE-RELATED"/>
    <property type="match status" value="1"/>
</dbReference>
<gene>
    <name evidence="4" type="ORF">FGS76_07320</name>
</gene>